<keyword evidence="1" id="KW-0812">Transmembrane</keyword>
<protein>
    <submittedName>
        <fullName evidence="2">Uncharacterized protein</fullName>
    </submittedName>
</protein>
<dbReference type="RefSeq" id="WP_151026737.1">
    <property type="nucleotide sequence ID" value="NZ_VYUK01000026.1"/>
</dbReference>
<keyword evidence="1" id="KW-0472">Membrane</keyword>
<gene>
    <name evidence="2" type="ORF">F6X95_13995</name>
</gene>
<dbReference type="Proteomes" id="UP000326078">
    <property type="component" value="Unassembled WGS sequence"/>
</dbReference>
<evidence type="ECO:0000313" key="2">
    <source>
        <dbReference type="EMBL" id="KAA9203170.1"/>
    </source>
</evidence>
<dbReference type="EMBL" id="VYUT01000034">
    <property type="protein sequence ID" value="KAA9203170.1"/>
    <property type="molecule type" value="Genomic_DNA"/>
</dbReference>
<feature type="transmembrane region" description="Helical" evidence="1">
    <location>
        <begin position="39"/>
        <end position="56"/>
    </location>
</feature>
<name>A0A5N0YJP3_9ENTE</name>
<evidence type="ECO:0000256" key="1">
    <source>
        <dbReference type="SAM" id="Phobius"/>
    </source>
</evidence>
<organism evidence="2 3">
    <name type="scientific">Enterococcus durans</name>
    <dbReference type="NCBI Taxonomy" id="53345"/>
    <lineage>
        <taxon>Bacteria</taxon>
        <taxon>Bacillati</taxon>
        <taxon>Bacillota</taxon>
        <taxon>Bacilli</taxon>
        <taxon>Lactobacillales</taxon>
        <taxon>Enterococcaceae</taxon>
        <taxon>Enterococcus</taxon>
    </lineage>
</organism>
<accession>A0A5N0YJP3</accession>
<proteinExistence type="predicted"/>
<reference evidence="2 3" key="1">
    <citation type="submission" date="2019-09" db="EMBL/GenBank/DDBJ databases">
        <title>Vancomyinc resistant enterococci isolated from farm animals in Switzerland.</title>
        <authorList>
            <person name="Stevens M.J.A."/>
            <person name="Stephan R."/>
            <person name="Morach M."/>
            <person name="Nuesch-Inderbinen M."/>
        </authorList>
    </citation>
    <scope>NUCLEOTIDE SEQUENCE [LARGE SCALE GENOMIC DNA]</scope>
    <source>
        <strain evidence="2 3">GH27</strain>
    </source>
</reference>
<dbReference type="AlphaFoldDB" id="A0A5N0YJP3"/>
<keyword evidence="1" id="KW-1133">Transmembrane helix</keyword>
<comment type="caution">
    <text evidence="2">The sequence shown here is derived from an EMBL/GenBank/DDBJ whole genome shotgun (WGS) entry which is preliminary data.</text>
</comment>
<sequence length="96" mass="11131">MPKSLKSFTKKNPQIATIRIFIFAIAVAIIVNMLSGGQLYKYGLFLVLILVVLDIIKSKKNKLIYLRKIGLFEYYKVTISPKVKQAKLYKKWLAFF</sequence>
<feature type="transmembrane region" description="Helical" evidence="1">
    <location>
        <begin position="12"/>
        <end position="33"/>
    </location>
</feature>
<evidence type="ECO:0000313" key="3">
    <source>
        <dbReference type="Proteomes" id="UP000326078"/>
    </source>
</evidence>